<dbReference type="InterPro" id="IPR028098">
    <property type="entry name" value="Glyco_trans_4-like_N"/>
</dbReference>
<sequence>MPSSPPEARPNYLWLTRFFPYPTHAGDRIYSAKLIESLAAQPCRVSVFCTYQGRDAPVPPDGPARGADWVLCRDNSRHRLWLYPFSYLPQHALRLSGPDPRRSLWPLLIQQPWDAILIDYVSMGWTLPLLAEATRVTGHRPTLAYVAHNHEASLRRLAVNHSMALAPLRLAQWIDGGRIAALERQLLAEADLVTTISPTGDRAHFLADAPNQRFLSLVPGYDGPRLAQRTLTAETPRRVVVVGSFDWIVKQQNLVEFLEAAAAPLAHDGIGIDIVGAGPAAVLDHWRHRFPNVAIHGRVEAVEPYLAGARMSIVPERVGGGFKLKVLNAVFQRCPLFALAGSLAEVPLIDGKSVRFFRDFPSLVDGIRRSIDDFDGLNALQTAAFDACREGFQWHDRGQSLHQTLASLSKLHREDVR</sequence>
<feature type="domain" description="Glycosyltransferase subfamily 4-like N-terminal" evidence="1">
    <location>
        <begin position="30"/>
        <end position="199"/>
    </location>
</feature>
<dbReference type="RefSeq" id="WP_094408643.1">
    <property type="nucleotide sequence ID" value="NZ_BMJZ01000004.1"/>
</dbReference>
<organism evidence="2 3">
    <name type="scientific">Elstera cyanobacteriorum</name>
    <dbReference type="NCBI Taxonomy" id="2022747"/>
    <lineage>
        <taxon>Bacteria</taxon>
        <taxon>Pseudomonadati</taxon>
        <taxon>Pseudomonadota</taxon>
        <taxon>Alphaproteobacteria</taxon>
        <taxon>Rhodospirillales</taxon>
        <taxon>Rhodospirillaceae</taxon>
        <taxon>Elstera</taxon>
    </lineage>
</organism>
<accession>A0A255XRE1</accession>
<dbReference type="EMBL" id="NOXS01000031">
    <property type="protein sequence ID" value="OYQ19538.1"/>
    <property type="molecule type" value="Genomic_DNA"/>
</dbReference>
<dbReference type="Pfam" id="PF13692">
    <property type="entry name" value="Glyco_trans_1_4"/>
    <property type="match status" value="1"/>
</dbReference>
<evidence type="ECO:0000313" key="3">
    <source>
        <dbReference type="Proteomes" id="UP000216361"/>
    </source>
</evidence>
<dbReference type="OrthoDB" id="9807209at2"/>
<evidence type="ECO:0000259" key="1">
    <source>
        <dbReference type="Pfam" id="PF13579"/>
    </source>
</evidence>
<proteinExistence type="predicted"/>
<dbReference type="Proteomes" id="UP000216361">
    <property type="component" value="Unassembled WGS sequence"/>
</dbReference>
<reference evidence="2 3" key="1">
    <citation type="submission" date="2017-07" db="EMBL/GenBank/DDBJ databases">
        <title>Elstera cyanobacteriorum sp. nov., a novel bacterium isolated from cyanobacterial aggregates in a eutrophic lake.</title>
        <authorList>
            <person name="Cai H."/>
        </authorList>
    </citation>
    <scope>NUCLEOTIDE SEQUENCE [LARGE SCALE GENOMIC DNA]</scope>
    <source>
        <strain evidence="2 3">TH019</strain>
    </source>
</reference>
<dbReference type="SUPFAM" id="SSF53756">
    <property type="entry name" value="UDP-Glycosyltransferase/glycogen phosphorylase"/>
    <property type="match status" value="1"/>
</dbReference>
<comment type="caution">
    <text evidence="2">The sequence shown here is derived from an EMBL/GenBank/DDBJ whole genome shotgun (WGS) entry which is preliminary data.</text>
</comment>
<gene>
    <name evidence="2" type="ORF">CHR90_08985</name>
</gene>
<protein>
    <recommendedName>
        <fullName evidence="1">Glycosyltransferase subfamily 4-like N-terminal domain-containing protein</fullName>
    </recommendedName>
</protein>
<dbReference type="AlphaFoldDB" id="A0A255XRE1"/>
<keyword evidence="3" id="KW-1185">Reference proteome</keyword>
<evidence type="ECO:0000313" key="2">
    <source>
        <dbReference type="EMBL" id="OYQ19538.1"/>
    </source>
</evidence>
<dbReference type="Gene3D" id="3.40.50.2000">
    <property type="entry name" value="Glycogen Phosphorylase B"/>
    <property type="match status" value="1"/>
</dbReference>
<dbReference type="Pfam" id="PF13579">
    <property type="entry name" value="Glyco_trans_4_4"/>
    <property type="match status" value="1"/>
</dbReference>
<name>A0A255XRE1_9PROT</name>